<keyword evidence="2" id="KW-1185">Reference proteome</keyword>
<proteinExistence type="predicted"/>
<gene>
    <name evidence="1" type="ORF">MAR_014178</name>
</gene>
<organism evidence="1 2">
    <name type="scientific">Mya arenaria</name>
    <name type="common">Soft-shell clam</name>
    <dbReference type="NCBI Taxonomy" id="6604"/>
    <lineage>
        <taxon>Eukaryota</taxon>
        <taxon>Metazoa</taxon>
        <taxon>Spiralia</taxon>
        <taxon>Lophotrochozoa</taxon>
        <taxon>Mollusca</taxon>
        <taxon>Bivalvia</taxon>
        <taxon>Autobranchia</taxon>
        <taxon>Heteroconchia</taxon>
        <taxon>Euheterodonta</taxon>
        <taxon>Imparidentia</taxon>
        <taxon>Neoheterodontei</taxon>
        <taxon>Myida</taxon>
        <taxon>Myoidea</taxon>
        <taxon>Myidae</taxon>
        <taxon>Mya</taxon>
    </lineage>
</organism>
<dbReference type="InterPro" id="IPR031248">
    <property type="entry name" value="RNF213"/>
</dbReference>
<dbReference type="EMBL" id="CP111026">
    <property type="protein sequence ID" value="WAR28474.1"/>
    <property type="molecule type" value="Genomic_DNA"/>
</dbReference>
<dbReference type="Proteomes" id="UP001164746">
    <property type="component" value="Chromosome 15"/>
</dbReference>
<protein>
    <submittedName>
        <fullName evidence="1">R213B-like protein</fullName>
    </submittedName>
</protein>
<accession>A0ABY7G574</accession>
<reference evidence="1" key="1">
    <citation type="submission" date="2022-11" db="EMBL/GenBank/DDBJ databases">
        <title>Centuries of genome instability and evolution in soft-shell clam transmissible cancer (bioRxiv).</title>
        <authorList>
            <person name="Hart S.F.M."/>
            <person name="Yonemitsu M.A."/>
            <person name="Giersch R.M."/>
            <person name="Beal B.F."/>
            <person name="Arriagada G."/>
            <person name="Davis B.W."/>
            <person name="Ostrander E.A."/>
            <person name="Goff S.P."/>
            <person name="Metzger M.J."/>
        </authorList>
    </citation>
    <scope>NUCLEOTIDE SEQUENCE</scope>
    <source>
        <strain evidence="1">MELC-2E11</strain>
        <tissue evidence="1">Siphon/mantle</tissue>
    </source>
</reference>
<dbReference type="PANTHER" id="PTHR22605:SF16">
    <property type="entry name" value="E3 UBIQUITIN-PROTEIN LIGASE RNF213"/>
    <property type="match status" value="1"/>
</dbReference>
<evidence type="ECO:0000313" key="1">
    <source>
        <dbReference type="EMBL" id="WAR28474.1"/>
    </source>
</evidence>
<dbReference type="PANTHER" id="PTHR22605">
    <property type="entry name" value="RZ-TYPE DOMAIN-CONTAINING PROTEIN"/>
    <property type="match status" value="1"/>
</dbReference>
<feature type="non-terminal residue" evidence="1">
    <location>
        <position position="114"/>
    </location>
</feature>
<dbReference type="InterPro" id="IPR027417">
    <property type="entry name" value="P-loop_NTPase"/>
</dbReference>
<name>A0ABY7G574_MYAAR</name>
<dbReference type="SUPFAM" id="SSF52540">
    <property type="entry name" value="P-loop containing nucleoside triphosphate hydrolases"/>
    <property type="match status" value="1"/>
</dbReference>
<sequence>AQMVSFQCSPLSTPEGIVGTFKQAARFQKDKSFDKFVSVVVLDEVGLAEDSPKMPLKTLHHLLEDGCKDDVNAERDTKVAFIGISNWALDPAKMNRGIVVRREVPGLDELKISA</sequence>
<evidence type="ECO:0000313" key="2">
    <source>
        <dbReference type="Proteomes" id="UP001164746"/>
    </source>
</evidence>
<feature type="non-terminal residue" evidence="1">
    <location>
        <position position="1"/>
    </location>
</feature>